<evidence type="ECO:0000259" key="9">
    <source>
        <dbReference type="SMART" id="SM01274"/>
    </source>
</evidence>
<dbReference type="SUPFAM" id="SSF51735">
    <property type="entry name" value="NAD(P)-binding Rossmann-fold domains"/>
    <property type="match status" value="1"/>
</dbReference>
<dbReference type="InterPro" id="IPR045213">
    <property type="entry name" value="Malic_NAD-bd_bact_type"/>
</dbReference>
<dbReference type="PANTHER" id="PTHR43237:SF4">
    <property type="entry name" value="NADP-DEPENDENT MALIC ENZYME"/>
    <property type="match status" value="1"/>
</dbReference>
<sequence length="388" mass="41758">MNTLDQKALELHAAKQGKIALEIKTLIKNRDDLSLAYTPGVAAPCLEIYKDPSKVWQYTARGNWVAVITDGSAVLGLGNIGSLAGLPVMEGKAVLFKTFGNIDAFPITLSTQDTNQIIEAVKMIAPSFGGINLEDIAAPRCFEIEERLKQELDIPVFHDDQHGTAIVILAGLLNALKITNRTFEKTRFVINGVGAAGVAITKILFASGARQMILVDSKGIIHSKRTDLNLIKQELALKTNLEGLEGGLEQAMEGADVFIGVSAPGVLTKEMVKKMNKQAIVFALANPIPEIMPNEAKEAGALIVATGRSDFPNQINNVLAFPGVFRGALDAQAKQITEEMKLAAAKALALLVNNPDRDYIIPDIFDPTITSKVAQAVKNAVEANNRRI</sequence>
<dbReference type="CDD" id="cd05311">
    <property type="entry name" value="NAD_bind_2_malic_enz"/>
    <property type="match status" value="1"/>
</dbReference>
<organism evidence="10 11">
    <name type="scientific">Candidatus Uhrbacteria bacterium CG_4_9_14_3_um_filter_36_7</name>
    <dbReference type="NCBI Taxonomy" id="1975033"/>
    <lineage>
        <taxon>Bacteria</taxon>
        <taxon>Candidatus Uhriibacteriota</taxon>
    </lineage>
</organism>
<dbReference type="SUPFAM" id="SSF53223">
    <property type="entry name" value="Aminoacid dehydrogenase-like, N-terminal domain"/>
    <property type="match status" value="1"/>
</dbReference>
<dbReference type="Gene3D" id="3.40.50.720">
    <property type="entry name" value="NAD(P)-binding Rossmann-like Domain"/>
    <property type="match status" value="1"/>
</dbReference>
<reference evidence="11" key="1">
    <citation type="submission" date="2017-09" db="EMBL/GenBank/DDBJ databases">
        <title>Depth-based differentiation of microbial function through sediment-hosted aquifers and enrichment of novel symbionts in the deep terrestrial subsurface.</title>
        <authorList>
            <person name="Probst A.J."/>
            <person name="Ladd B."/>
            <person name="Jarett J.K."/>
            <person name="Geller-Mcgrath D.E."/>
            <person name="Sieber C.M.K."/>
            <person name="Emerson J.B."/>
            <person name="Anantharaman K."/>
            <person name="Thomas B.C."/>
            <person name="Malmstrom R."/>
            <person name="Stieglmeier M."/>
            <person name="Klingl A."/>
            <person name="Woyke T."/>
            <person name="Ryan C.M."/>
            <person name="Banfield J.F."/>
        </authorList>
    </citation>
    <scope>NUCLEOTIDE SEQUENCE [LARGE SCALE GENOMIC DNA]</scope>
</reference>
<dbReference type="Pfam" id="PF03949">
    <property type="entry name" value="Malic_M"/>
    <property type="match status" value="1"/>
</dbReference>
<accession>A0A2M7XI26</accession>
<evidence type="ECO:0000256" key="1">
    <source>
        <dbReference type="ARBA" id="ARBA00001936"/>
    </source>
</evidence>
<evidence type="ECO:0000313" key="10">
    <source>
        <dbReference type="EMBL" id="PJA47535.1"/>
    </source>
</evidence>
<comment type="cofactor">
    <cofactor evidence="1">
        <name>Mn(2+)</name>
        <dbReference type="ChEBI" id="CHEBI:29035"/>
    </cofactor>
</comment>
<dbReference type="Proteomes" id="UP000229749">
    <property type="component" value="Unassembled WGS sequence"/>
</dbReference>
<comment type="similarity">
    <text evidence="2">Belongs to the malic enzymes family.</text>
</comment>
<dbReference type="AlphaFoldDB" id="A0A2M7XI26"/>
<dbReference type="Gene3D" id="3.40.50.10380">
    <property type="entry name" value="Malic enzyme, N-terminal domain"/>
    <property type="match status" value="1"/>
</dbReference>
<dbReference type="InterPro" id="IPR037062">
    <property type="entry name" value="Malic_N_dom_sf"/>
</dbReference>
<dbReference type="InterPro" id="IPR036291">
    <property type="entry name" value="NAD(P)-bd_dom_sf"/>
</dbReference>
<evidence type="ECO:0000256" key="7">
    <source>
        <dbReference type="PIRSR" id="PIRSR000106-3"/>
    </source>
</evidence>
<protein>
    <submittedName>
        <fullName evidence="10">NAD-dependent malic enzyme</fullName>
    </submittedName>
</protein>
<evidence type="ECO:0000256" key="2">
    <source>
        <dbReference type="ARBA" id="ARBA00008785"/>
    </source>
</evidence>
<evidence type="ECO:0000256" key="5">
    <source>
        <dbReference type="PIRSR" id="PIRSR000106-1"/>
    </source>
</evidence>
<dbReference type="EMBL" id="PFWS01000013">
    <property type="protein sequence ID" value="PJA47535.1"/>
    <property type="molecule type" value="Genomic_DNA"/>
</dbReference>
<feature type="binding site" evidence="7">
    <location>
        <position position="135"/>
    </location>
    <ligand>
        <name>a divalent metal cation</name>
        <dbReference type="ChEBI" id="CHEBI:60240"/>
    </ligand>
</feature>
<dbReference type="PANTHER" id="PTHR43237">
    <property type="entry name" value="NADP-DEPENDENT MALIC ENZYME"/>
    <property type="match status" value="1"/>
</dbReference>
<feature type="binding site" evidence="6">
    <location>
        <position position="316"/>
    </location>
    <ligand>
        <name>(S)-malate</name>
        <dbReference type="ChEBI" id="CHEBI:15589"/>
    </ligand>
</feature>
<dbReference type="InterPro" id="IPR001891">
    <property type="entry name" value="Malic_OxRdtase"/>
</dbReference>
<feature type="binding site" evidence="7">
    <location>
        <position position="134"/>
    </location>
    <ligand>
        <name>a divalent metal cation</name>
        <dbReference type="ChEBI" id="CHEBI:60240"/>
    </ligand>
</feature>
<dbReference type="Pfam" id="PF00390">
    <property type="entry name" value="malic"/>
    <property type="match status" value="1"/>
</dbReference>
<dbReference type="GO" id="GO:0046872">
    <property type="term" value="F:metal ion binding"/>
    <property type="evidence" value="ECO:0007669"/>
    <property type="project" value="UniProtKB-KW"/>
</dbReference>
<dbReference type="GO" id="GO:0004470">
    <property type="term" value="F:malic enzyme activity"/>
    <property type="evidence" value="ECO:0007669"/>
    <property type="project" value="InterPro"/>
</dbReference>
<evidence type="ECO:0000256" key="4">
    <source>
        <dbReference type="ARBA" id="ARBA00023002"/>
    </source>
</evidence>
<dbReference type="GO" id="GO:0016616">
    <property type="term" value="F:oxidoreductase activity, acting on the CH-OH group of donors, NAD or NADP as acceptor"/>
    <property type="evidence" value="ECO:0007669"/>
    <property type="project" value="InterPro"/>
</dbReference>
<dbReference type="InterPro" id="IPR012301">
    <property type="entry name" value="Malic_N_dom"/>
</dbReference>
<dbReference type="SMART" id="SM00919">
    <property type="entry name" value="Malic_M"/>
    <property type="match status" value="1"/>
</dbReference>
<name>A0A2M7XI26_9BACT</name>
<evidence type="ECO:0000313" key="11">
    <source>
        <dbReference type="Proteomes" id="UP000229749"/>
    </source>
</evidence>
<dbReference type="InterPro" id="IPR046346">
    <property type="entry name" value="Aminoacid_DH-like_N_sf"/>
</dbReference>
<feature type="binding site" evidence="7">
    <location>
        <position position="160"/>
    </location>
    <ligand>
        <name>a divalent metal cation</name>
        <dbReference type="ChEBI" id="CHEBI:60240"/>
    </ligand>
</feature>
<evidence type="ECO:0000259" key="8">
    <source>
        <dbReference type="SMART" id="SM00919"/>
    </source>
</evidence>
<dbReference type="InterPro" id="IPR012302">
    <property type="entry name" value="Malic_NAD-bd"/>
</dbReference>
<dbReference type="PIRSF" id="PIRSF000106">
    <property type="entry name" value="ME"/>
    <property type="match status" value="1"/>
</dbReference>
<comment type="cofactor">
    <cofactor evidence="7">
        <name>Mg(2+)</name>
        <dbReference type="ChEBI" id="CHEBI:18420"/>
    </cofactor>
    <cofactor evidence="7">
        <name>Mn(2+)</name>
        <dbReference type="ChEBI" id="CHEBI:29035"/>
    </cofactor>
    <text evidence="7">Divalent metal cations. Prefers magnesium or manganese.</text>
</comment>
<keyword evidence="4" id="KW-0560">Oxidoreductase</keyword>
<dbReference type="FunFam" id="3.40.50.720:FF:000095">
    <property type="entry name" value="NADP-dependent malic enzyme"/>
    <property type="match status" value="1"/>
</dbReference>
<comment type="caution">
    <text evidence="10">The sequence shown here is derived from an EMBL/GenBank/DDBJ whole genome shotgun (WGS) entry which is preliminary data.</text>
</comment>
<keyword evidence="3 7" id="KW-0479">Metal-binding</keyword>
<evidence type="ECO:0000256" key="3">
    <source>
        <dbReference type="ARBA" id="ARBA00022723"/>
    </source>
</evidence>
<proteinExistence type="inferred from homology"/>
<dbReference type="FunFam" id="3.40.50.10380:FF:000003">
    <property type="entry name" value="NADP-dependent malic enzyme"/>
    <property type="match status" value="1"/>
</dbReference>
<dbReference type="InterPro" id="IPR051674">
    <property type="entry name" value="Malate_Decarboxylase"/>
</dbReference>
<gene>
    <name evidence="10" type="ORF">CO172_00930</name>
</gene>
<dbReference type="InterPro" id="IPR015884">
    <property type="entry name" value="Malic_enzyme_CS"/>
</dbReference>
<feature type="domain" description="Malic enzyme NAD-binding" evidence="8">
    <location>
        <begin position="161"/>
        <end position="382"/>
    </location>
</feature>
<feature type="active site" description="Proton donor" evidence="5">
    <location>
        <position position="37"/>
    </location>
</feature>
<dbReference type="SMART" id="SM01274">
    <property type="entry name" value="malic"/>
    <property type="match status" value="1"/>
</dbReference>
<dbReference type="PROSITE" id="PS00331">
    <property type="entry name" value="MALIC_ENZYMES"/>
    <property type="match status" value="1"/>
</dbReference>
<feature type="domain" description="Malic enzyme N-terminal" evidence="9">
    <location>
        <begin position="16"/>
        <end position="149"/>
    </location>
</feature>
<evidence type="ECO:0000256" key="6">
    <source>
        <dbReference type="PIRSR" id="PIRSR000106-2"/>
    </source>
</evidence>
<dbReference type="GO" id="GO:0051287">
    <property type="term" value="F:NAD binding"/>
    <property type="evidence" value="ECO:0007669"/>
    <property type="project" value="InterPro"/>
</dbReference>
<feature type="active site" description="Proton acceptor" evidence="5">
    <location>
        <position position="92"/>
    </location>
</feature>
<feature type="binding site" evidence="6">
    <location>
        <position position="286"/>
    </location>
    <ligand>
        <name>(S)-malate</name>
        <dbReference type="ChEBI" id="CHEBI:15589"/>
    </ligand>
</feature>